<dbReference type="EMBL" id="HBGV01019446">
    <property type="protein sequence ID" value="CAD9518524.1"/>
    <property type="molecule type" value="Transcribed_RNA"/>
</dbReference>
<feature type="transmembrane region" description="Helical" evidence="11">
    <location>
        <begin position="191"/>
        <end position="210"/>
    </location>
</feature>
<evidence type="ECO:0000256" key="11">
    <source>
        <dbReference type="SAM" id="Phobius"/>
    </source>
</evidence>
<evidence type="ECO:0000256" key="1">
    <source>
        <dbReference type="ARBA" id="ARBA00004477"/>
    </source>
</evidence>
<feature type="transmembrane region" description="Helical" evidence="11">
    <location>
        <begin position="161"/>
        <end position="179"/>
    </location>
</feature>
<keyword evidence="8 11" id="KW-1133">Transmembrane helix</keyword>
<keyword evidence="3" id="KW-0813">Transport</keyword>
<proteinExistence type="inferred from homology"/>
<evidence type="ECO:0000256" key="6">
    <source>
        <dbReference type="ARBA" id="ARBA00022892"/>
    </source>
</evidence>
<accession>A0A7S2IH19</accession>
<evidence type="ECO:0000256" key="2">
    <source>
        <dbReference type="ARBA" id="ARBA00010120"/>
    </source>
</evidence>
<sequence>MSLSIYQLLGDLSLAASFLVLIYQLAIKHEAGGISRKTQELYLAVFMLRYINIFGMHPTAYSAFIKFFCITASLWIISVLRFPIGQLRYTTNPDQDGCNHWLFVVIPSLIFTLLTEAIAPLEKFRLIEFCFTYSLFLESMALIPQLFIMHFQRNNVWETDMYVFFVGLYRCMYVANGIFRSPFDENHQRVVTVHICGFMQWLIILAAWFIRRCHKERSQTEGGDFLHQGNNSLYNLLEEHDEENAENRALIPSFMLDDEGEPIVHSSPSPRGSVHHV</sequence>
<reference evidence="12" key="1">
    <citation type="submission" date="2021-01" db="EMBL/GenBank/DDBJ databases">
        <authorList>
            <person name="Corre E."/>
            <person name="Pelletier E."/>
            <person name="Niang G."/>
            <person name="Scheremetjew M."/>
            <person name="Finn R."/>
            <person name="Kale V."/>
            <person name="Holt S."/>
            <person name="Cochrane G."/>
            <person name="Meng A."/>
            <person name="Brown T."/>
            <person name="Cohen L."/>
        </authorList>
    </citation>
    <scope>NUCLEOTIDE SEQUENCE</scope>
    <source>
        <strain evidence="12">CCMP826</strain>
    </source>
</reference>
<dbReference type="AlphaFoldDB" id="A0A7S2IH19"/>
<dbReference type="GO" id="GO:0006621">
    <property type="term" value="P:protein retention in ER lumen"/>
    <property type="evidence" value="ECO:0007669"/>
    <property type="project" value="InterPro"/>
</dbReference>
<feature type="transmembrane region" description="Helical" evidence="11">
    <location>
        <begin position="63"/>
        <end position="80"/>
    </location>
</feature>
<feature type="transmembrane region" description="Helical" evidence="11">
    <location>
        <begin position="6"/>
        <end position="27"/>
    </location>
</feature>
<protein>
    <recommendedName>
        <fullName evidence="13">ER lumen protein-retaining receptor</fullName>
    </recommendedName>
</protein>
<comment type="similarity">
    <text evidence="2">Belongs to the ERD2 family.</text>
</comment>
<keyword evidence="10" id="KW-0675">Receptor</keyword>
<dbReference type="InterPro" id="IPR000133">
    <property type="entry name" value="ER_ret_rcpt"/>
</dbReference>
<evidence type="ECO:0000313" key="12">
    <source>
        <dbReference type="EMBL" id="CAD9518524.1"/>
    </source>
</evidence>
<dbReference type="PANTHER" id="PTHR10585">
    <property type="entry name" value="ER LUMEN PROTEIN RETAINING RECEPTOR"/>
    <property type="match status" value="1"/>
</dbReference>
<keyword evidence="7" id="KW-0653">Protein transport</keyword>
<evidence type="ECO:0008006" key="13">
    <source>
        <dbReference type="Google" id="ProtNLM"/>
    </source>
</evidence>
<keyword evidence="6" id="KW-0931">ER-Golgi transport</keyword>
<dbReference type="GO" id="GO:0005789">
    <property type="term" value="C:endoplasmic reticulum membrane"/>
    <property type="evidence" value="ECO:0007669"/>
    <property type="project" value="UniProtKB-SubCell"/>
</dbReference>
<dbReference type="PRINTS" id="PR00660">
    <property type="entry name" value="ERLUMENR"/>
</dbReference>
<evidence type="ECO:0000256" key="4">
    <source>
        <dbReference type="ARBA" id="ARBA00022692"/>
    </source>
</evidence>
<gene>
    <name evidence="12" type="ORF">HTAM1171_LOCUS12067</name>
</gene>
<keyword evidence="4 11" id="KW-0812">Transmembrane</keyword>
<dbReference type="GO" id="GO:0015031">
    <property type="term" value="P:protein transport"/>
    <property type="evidence" value="ECO:0007669"/>
    <property type="project" value="UniProtKB-KW"/>
</dbReference>
<keyword evidence="5" id="KW-0256">Endoplasmic reticulum</keyword>
<dbReference type="Pfam" id="PF00810">
    <property type="entry name" value="ER_lumen_recept"/>
    <property type="match status" value="1"/>
</dbReference>
<evidence type="ECO:0000256" key="9">
    <source>
        <dbReference type="ARBA" id="ARBA00023136"/>
    </source>
</evidence>
<keyword evidence="9 11" id="KW-0472">Membrane</keyword>
<feature type="transmembrane region" description="Helical" evidence="11">
    <location>
        <begin position="101"/>
        <end position="119"/>
    </location>
</feature>
<comment type="subcellular location">
    <subcellularLocation>
        <location evidence="1">Endoplasmic reticulum membrane</location>
        <topology evidence="1">Multi-pass membrane protein</topology>
    </subcellularLocation>
</comment>
<dbReference type="GO" id="GO:0016192">
    <property type="term" value="P:vesicle-mediated transport"/>
    <property type="evidence" value="ECO:0007669"/>
    <property type="project" value="UniProtKB-KW"/>
</dbReference>
<name>A0A7S2IH19_9STRA</name>
<evidence type="ECO:0000256" key="7">
    <source>
        <dbReference type="ARBA" id="ARBA00022927"/>
    </source>
</evidence>
<dbReference type="GO" id="GO:0046923">
    <property type="term" value="F:ER retention sequence binding"/>
    <property type="evidence" value="ECO:0007669"/>
    <property type="project" value="InterPro"/>
</dbReference>
<evidence type="ECO:0000256" key="8">
    <source>
        <dbReference type="ARBA" id="ARBA00022989"/>
    </source>
</evidence>
<organism evidence="12">
    <name type="scientific">Helicotheca tamesis</name>
    <dbReference type="NCBI Taxonomy" id="374047"/>
    <lineage>
        <taxon>Eukaryota</taxon>
        <taxon>Sar</taxon>
        <taxon>Stramenopiles</taxon>
        <taxon>Ochrophyta</taxon>
        <taxon>Bacillariophyta</taxon>
        <taxon>Mediophyceae</taxon>
        <taxon>Lithodesmiophycidae</taxon>
        <taxon>Lithodesmiales</taxon>
        <taxon>Lithodesmiaceae</taxon>
        <taxon>Helicotheca</taxon>
    </lineage>
</organism>
<evidence type="ECO:0000256" key="10">
    <source>
        <dbReference type="ARBA" id="ARBA00023170"/>
    </source>
</evidence>
<feature type="transmembrane region" description="Helical" evidence="11">
    <location>
        <begin position="131"/>
        <end position="149"/>
    </location>
</feature>
<evidence type="ECO:0000256" key="5">
    <source>
        <dbReference type="ARBA" id="ARBA00022824"/>
    </source>
</evidence>
<evidence type="ECO:0000256" key="3">
    <source>
        <dbReference type="ARBA" id="ARBA00022448"/>
    </source>
</evidence>